<dbReference type="AlphaFoldDB" id="A0ABD7EYN7"/>
<dbReference type="KEGG" id="npf:LPB400_01190"/>
<dbReference type="EMBL" id="CP079818">
    <property type="protein sequence ID" value="QXW90685.1"/>
    <property type="molecule type" value="Genomic_DNA"/>
</dbReference>
<reference evidence="1 2" key="1">
    <citation type="submission" date="2021-07" db="EMBL/GenBank/DDBJ databases">
        <title>Genome sequencing of Neisseria perflava LPB0400.</title>
        <authorList>
            <person name="Kim J."/>
        </authorList>
    </citation>
    <scope>NUCLEOTIDE SEQUENCE [LARGE SCALE GENOMIC DNA]</scope>
    <source>
        <strain evidence="1 2">LPB0400</strain>
    </source>
</reference>
<organism evidence="1 2">
    <name type="scientific">Neisseria perflava</name>
    <dbReference type="NCBI Taxonomy" id="33053"/>
    <lineage>
        <taxon>Bacteria</taxon>
        <taxon>Pseudomonadati</taxon>
        <taxon>Pseudomonadota</taxon>
        <taxon>Betaproteobacteria</taxon>
        <taxon>Neisseriales</taxon>
        <taxon>Neisseriaceae</taxon>
        <taxon>Neisseria</taxon>
    </lineage>
</organism>
<evidence type="ECO:0000313" key="1">
    <source>
        <dbReference type="EMBL" id="QXW90685.1"/>
    </source>
</evidence>
<dbReference type="RefSeq" id="WP_070461282.1">
    <property type="nucleotide sequence ID" value="NZ_CP079818.1"/>
</dbReference>
<evidence type="ECO:0000313" key="2">
    <source>
        <dbReference type="Proteomes" id="UP000825360"/>
    </source>
</evidence>
<gene>
    <name evidence="1" type="ORF">LPB400_01190</name>
</gene>
<name>A0ABD7EYN7_NEIPE</name>
<proteinExistence type="predicted"/>
<protein>
    <submittedName>
        <fullName evidence="1">Uncharacterized protein</fullName>
    </submittedName>
</protein>
<dbReference type="Proteomes" id="UP000825360">
    <property type="component" value="Chromosome"/>
</dbReference>
<sequence length="72" mass="8444">MCIAFYTVNSDSFYSFEEQRAVIVRVFKDDELVETVSFPITNPKQKYKTEKQAEEYGRLAVRSILNQWEADA</sequence>
<accession>A0ABD7EYN7</accession>